<dbReference type="Proteomes" id="UP000031056">
    <property type="component" value="Unassembled WGS sequence"/>
</dbReference>
<dbReference type="EMBL" id="JOKQ01000008">
    <property type="protein sequence ID" value="KHN69353.1"/>
    <property type="molecule type" value="Genomic_DNA"/>
</dbReference>
<accession>A0A0B2UJ45</accession>
<sequence>MPVIILIGDAHRYLEKLKSCISEYFNVVHLNNEFRAIRSELSNMDPHTVYIVQNCTMKPQRYEIYCLAKRNETSYCILTDTELSTSKHDMPSFVITEELPIEDILNKLRENLHCNAAHKKKITGSNYLMYFKQIINKVNQGMQNSSGTVSVLKECEDMLLRTIKLNPISLEDLEDAYRDLVTSEMKSRGLA</sequence>
<proteinExistence type="predicted"/>
<dbReference type="RefSeq" id="XP_014563395.1">
    <property type="nucleotide sequence ID" value="XM_014707909.1"/>
</dbReference>
<name>A0A0B2UJ45_9MICR</name>
<dbReference type="OrthoDB" id="2188105at2759"/>
<reference evidence="1 2" key="1">
    <citation type="journal article" date="2014" name="MBio">
        <title>The Ordospora colligata genome; evolution of extreme reduction in microsporidia and host-to-parasite horizontal gene transfer.</title>
        <authorList>
            <person name="Pombert J.-F."/>
            <person name="Haag K.L."/>
            <person name="Beidas S."/>
            <person name="Ebert D."/>
            <person name="Keeling P.J."/>
        </authorList>
    </citation>
    <scope>NUCLEOTIDE SEQUENCE [LARGE SCALE GENOMIC DNA]</scope>
    <source>
        <strain evidence="1 2">OC4</strain>
    </source>
</reference>
<dbReference type="AlphaFoldDB" id="A0A0B2UJ45"/>
<gene>
    <name evidence="1" type="ORF">M896_080890</name>
</gene>
<comment type="caution">
    <text evidence="1">The sequence shown here is derived from an EMBL/GenBank/DDBJ whole genome shotgun (WGS) entry which is preliminary data.</text>
</comment>
<evidence type="ECO:0000313" key="1">
    <source>
        <dbReference type="EMBL" id="KHN69353.1"/>
    </source>
</evidence>
<dbReference type="VEuPathDB" id="MicrosporidiaDB:M896_080890"/>
<dbReference type="HOGENOM" id="CLU_1427969_0_0_1"/>
<protein>
    <submittedName>
        <fullName evidence="1">Uncharacterized protein</fullName>
    </submittedName>
</protein>
<evidence type="ECO:0000313" key="2">
    <source>
        <dbReference type="Proteomes" id="UP000031056"/>
    </source>
</evidence>
<dbReference type="InParanoid" id="A0A0B2UJ45"/>
<dbReference type="GeneID" id="26262129"/>
<organism evidence="1 2">
    <name type="scientific">Ordospora colligata OC4</name>
    <dbReference type="NCBI Taxonomy" id="1354746"/>
    <lineage>
        <taxon>Eukaryota</taxon>
        <taxon>Fungi</taxon>
        <taxon>Fungi incertae sedis</taxon>
        <taxon>Microsporidia</taxon>
        <taxon>Ordosporidae</taxon>
        <taxon>Ordospora</taxon>
    </lineage>
</organism>
<keyword evidence="2" id="KW-1185">Reference proteome</keyword>